<dbReference type="Proteomes" id="UP001499986">
    <property type="component" value="Unassembled WGS sequence"/>
</dbReference>
<evidence type="ECO:0000313" key="2">
    <source>
        <dbReference type="EMBL" id="GAA2421041.1"/>
    </source>
</evidence>
<accession>A0ABP5WAC5</accession>
<name>A0ABP5WAC5_9ACTN</name>
<protein>
    <submittedName>
        <fullName evidence="2">Uncharacterized protein</fullName>
    </submittedName>
</protein>
<dbReference type="EMBL" id="BAAASE010000012">
    <property type="protein sequence ID" value="GAA2421041.1"/>
    <property type="molecule type" value="Genomic_DNA"/>
</dbReference>
<gene>
    <name evidence="2" type="ORF">GCM10010255_71890</name>
</gene>
<comment type="caution">
    <text evidence="2">The sequence shown here is derived from an EMBL/GenBank/DDBJ whole genome shotgun (WGS) entry which is preliminary data.</text>
</comment>
<feature type="region of interest" description="Disordered" evidence="1">
    <location>
        <begin position="42"/>
        <end position="63"/>
    </location>
</feature>
<keyword evidence="3" id="KW-1185">Reference proteome</keyword>
<evidence type="ECO:0000313" key="3">
    <source>
        <dbReference type="Proteomes" id="UP001499986"/>
    </source>
</evidence>
<proteinExistence type="predicted"/>
<feature type="compositionally biased region" description="Basic and acidic residues" evidence="1">
    <location>
        <begin position="42"/>
        <end position="51"/>
    </location>
</feature>
<organism evidence="2 3">
    <name type="scientific">Streptomyces coeruleofuscus</name>
    <dbReference type="NCBI Taxonomy" id="66879"/>
    <lineage>
        <taxon>Bacteria</taxon>
        <taxon>Bacillati</taxon>
        <taxon>Actinomycetota</taxon>
        <taxon>Actinomycetes</taxon>
        <taxon>Kitasatosporales</taxon>
        <taxon>Streptomycetaceae</taxon>
        <taxon>Streptomyces</taxon>
    </lineage>
</organism>
<sequence>MAVNRCHHHASSGYAVPMTDVVDSDELLRRIQRARACAVHEERTWRSRSEELGATDPQGARDATVRQMSYEAVLRVLDEIVTPGKHAEEG</sequence>
<evidence type="ECO:0000256" key="1">
    <source>
        <dbReference type="SAM" id="MobiDB-lite"/>
    </source>
</evidence>
<reference evidence="3" key="1">
    <citation type="journal article" date="2019" name="Int. J. Syst. Evol. Microbiol.">
        <title>The Global Catalogue of Microorganisms (GCM) 10K type strain sequencing project: providing services to taxonomists for standard genome sequencing and annotation.</title>
        <authorList>
            <consortium name="The Broad Institute Genomics Platform"/>
            <consortium name="The Broad Institute Genome Sequencing Center for Infectious Disease"/>
            <person name="Wu L."/>
            <person name="Ma J."/>
        </authorList>
    </citation>
    <scope>NUCLEOTIDE SEQUENCE [LARGE SCALE GENOMIC DNA]</scope>
    <source>
        <strain evidence="3">JCM 4358</strain>
    </source>
</reference>